<evidence type="ECO:0008006" key="3">
    <source>
        <dbReference type="Google" id="ProtNLM"/>
    </source>
</evidence>
<sequence length="537" mass="61618">MKKKSFCPWSFIGAVIFGLCTVIGKHFFDFGTAPGSFGGLDGMAKYVPVIVVLILVYYQILYSLFNRRYMIKQTPLKGWISRTADFYEKHIGLITFLVILVCWLPYLFVFYPGSVCHDGYNQLNQSVGIKPISNKHPILGTYLLGLFFQAGRLVNDNFGIFLYICFQTLVLTIIFASSVVYIRKIGMPLKISFLVMLYFALVPVWGAYTQAVVKDSLYSGIFLWFVLCFLYLADTLFSAEKKVPAGRQLIGFGISAFLVCALRQNGKYIVFPAVLILTVVSFKKWKKILLVFLALSMVVAVYDKGIVPATGATPISRRAVYSVPFQQTAKYLRDYPQDVTEEEYNAIDQVLRADVIAERYNPRISDPVKNTFRNEASSKAIRDYLKVWFRMFWKHPGIYLEAFLQQCSGYLDPFHLNCPMGNFQNYIKGAPIATGDLDIHYVQSDQLRNRMSSYENLWMEIFPLTLLTYPGVYTWITLFCILFLCKKKKWKQLTVMFIPVFHILTCMASPVNGYLRYMLPLMAATPVLLAWTFRKIR</sequence>
<proteinExistence type="predicted"/>
<reference evidence="2" key="1">
    <citation type="submission" date="2019-11" db="EMBL/GenBank/DDBJ databases">
        <authorList>
            <person name="Feng L."/>
        </authorList>
    </citation>
    <scope>NUCLEOTIDE SEQUENCE</scope>
    <source>
        <strain evidence="2">BgluceraseaLFYP119</strain>
    </source>
</reference>
<feature type="transmembrane region" description="Helical" evidence="1">
    <location>
        <begin position="46"/>
        <end position="65"/>
    </location>
</feature>
<dbReference type="Pfam" id="PF19484">
    <property type="entry name" value="DUF6020"/>
    <property type="match status" value="1"/>
</dbReference>
<feature type="transmembrane region" description="Helical" evidence="1">
    <location>
        <begin position="193"/>
        <end position="211"/>
    </location>
</feature>
<name>A0A6N2T403_9FIRM</name>
<protein>
    <recommendedName>
        <fullName evidence="3">Glycosyltransferase RgtA/B/C/D-like domain-containing protein</fullName>
    </recommendedName>
</protein>
<evidence type="ECO:0000256" key="1">
    <source>
        <dbReference type="SAM" id="Phobius"/>
    </source>
</evidence>
<keyword evidence="1" id="KW-0472">Membrane</keyword>
<dbReference type="RefSeq" id="WP_156353769.1">
    <property type="nucleotide sequence ID" value="NZ_CACRST010000013.1"/>
</dbReference>
<dbReference type="EMBL" id="CACRST010000013">
    <property type="protein sequence ID" value="VYT00524.1"/>
    <property type="molecule type" value="Genomic_DNA"/>
</dbReference>
<feature type="transmembrane region" description="Helical" evidence="1">
    <location>
        <begin position="461"/>
        <end position="484"/>
    </location>
</feature>
<feature type="transmembrane region" description="Helical" evidence="1">
    <location>
        <begin position="493"/>
        <end position="511"/>
    </location>
</feature>
<organism evidence="2">
    <name type="scientific">Blautia glucerasea</name>
    <dbReference type="NCBI Taxonomy" id="536633"/>
    <lineage>
        <taxon>Bacteria</taxon>
        <taxon>Bacillati</taxon>
        <taxon>Bacillota</taxon>
        <taxon>Clostridia</taxon>
        <taxon>Lachnospirales</taxon>
        <taxon>Lachnospiraceae</taxon>
        <taxon>Blautia</taxon>
    </lineage>
</organism>
<keyword evidence="1" id="KW-1133">Transmembrane helix</keyword>
<feature type="transmembrane region" description="Helical" evidence="1">
    <location>
        <begin position="7"/>
        <end position="26"/>
    </location>
</feature>
<dbReference type="AlphaFoldDB" id="A0A6N2T403"/>
<dbReference type="InterPro" id="IPR046062">
    <property type="entry name" value="DUF6020"/>
</dbReference>
<feature type="transmembrane region" description="Helical" evidence="1">
    <location>
        <begin position="288"/>
        <end position="307"/>
    </location>
</feature>
<keyword evidence="1" id="KW-0812">Transmembrane</keyword>
<feature type="transmembrane region" description="Helical" evidence="1">
    <location>
        <begin position="217"/>
        <end position="237"/>
    </location>
</feature>
<evidence type="ECO:0000313" key="2">
    <source>
        <dbReference type="EMBL" id="VYT00524.1"/>
    </source>
</evidence>
<feature type="transmembrane region" description="Helical" evidence="1">
    <location>
        <begin position="160"/>
        <end position="181"/>
    </location>
</feature>
<feature type="transmembrane region" description="Helical" evidence="1">
    <location>
        <begin position="91"/>
        <end position="111"/>
    </location>
</feature>
<accession>A0A6N2T403</accession>
<gene>
    <name evidence="2" type="ORF">BGLFYP119_01432</name>
</gene>